<keyword evidence="3" id="KW-1185">Reference proteome</keyword>
<dbReference type="RefSeq" id="WP_275845520.1">
    <property type="nucleotide sequence ID" value="NZ_CP135996.1"/>
</dbReference>
<dbReference type="Pfam" id="PF07238">
    <property type="entry name" value="PilZ"/>
    <property type="match status" value="1"/>
</dbReference>
<evidence type="ECO:0000313" key="2">
    <source>
        <dbReference type="EMBL" id="WOC33252.1"/>
    </source>
</evidence>
<proteinExistence type="predicted"/>
<reference evidence="2" key="1">
    <citation type="submission" date="2023-09" db="EMBL/GenBank/DDBJ databases">
        <authorList>
            <person name="Zeng C."/>
        </authorList>
    </citation>
    <scope>NUCLEOTIDE SEQUENCE</scope>
    <source>
        <strain evidence="2">ZCY20-5</strain>
    </source>
</reference>
<evidence type="ECO:0000259" key="1">
    <source>
        <dbReference type="Pfam" id="PF07238"/>
    </source>
</evidence>
<dbReference type="SUPFAM" id="SSF141371">
    <property type="entry name" value="PilZ domain-like"/>
    <property type="match status" value="1"/>
</dbReference>
<sequence>MEQPEDAYVNSPCEVKSEENELLATGILAGRYAQELVIRDPRGALSLEHYNRPVKIYLHSATCGGREYMGKVYISTNAFMRVKDIRLLTERERRGCFRLSISLPAAAYRAAEITRAESANRLRRLSYAERLRVEQQLAGGTLTEAELAARVPEPAPILPRGTQVRLLDLSAGGAQFRGKEAFRAQERLVLHLTLQDKPADLTCLVVRDSAACGDGKAFCTGCRFVEVTSAQNNLICTYLLREQSKQIRKSKRV</sequence>
<dbReference type="KEGG" id="carl:PXC00_05105"/>
<feature type="domain" description="PilZ" evidence="1">
    <location>
        <begin position="163"/>
        <end position="239"/>
    </location>
</feature>
<dbReference type="Proteomes" id="UP001300604">
    <property type="component" value="Chromosome"/>
</dbReference>
<name>A0AA97DBK6_9FIRM</name>
<gene>
    <name evidence="2" type="ORF">PXC00_05105</name>
</gene>
<dbReference type="AlphaFoldDB" id="A0AA97DBK6"/>
<dbReference type="Gene3D" id="2.40.10.220">
    <property type="entry name" value="predicted glycosyltransferase like domains"/>
    <property type="match status" value="1"/>
</dbReference>
<protein>
    <submittedName>
        <fullName evidence="2">PilZ domain-containing protein</fullName>
    </submittedName>
</protein>
<accession>A0AA97DBK6</accession>
<dbReference type="EMBL" id="CP135996">
    <property type="protein sequence ID" value="WOC33252.1"/>
    <property type="molecule type" value="Genomic_DNA"/>
</dbReference>
<organism evidence="2 3">
    <name type="scientific">Caproicibacterium argilliputei</name>
    <dbReference type="NCBI Taxonomy" id="3030016"/>
    <lineage>
        <taxon>Bacteria</taxon>
        <taxon>Bacillati</taxon>
        <taxon>Bacillota</taxon>
        <taxon>Clostridia</taxon>
        <taxon>Eubacteriales</taxon>
        <taxon>Oscillospiraceae</taxon>
        <taxon>Caproicibacterium</taxon>
    </lineage>
</organism>
<dbReference type="GO" id="GO:0035438">
    <property type="term" value="F:cyclic-di-GMP binding"/>
    <property type="evidence" value="ECO:0007669"/>
    <property type="project" value="InterPro"/>
</dbReference>
<evidence type="ECO:0000313" key="3">
    <source>
        <dbReference type="Proteomes" id="UP001300604"/>
    </source>
</evidence>
<dbReference type="InterPro" id="IPR009875">
    <property type="entry name" value="PilZ_domain"/>
</dbReference>
<reference evidence="2" key="2">
    <citation type="submission" date="2024-06" db="EMBL/GenBank/DDBJ databases">
        <title>Caproicibacterium argilliputei sp. nov, a novel caproic acid producing anaerobic bacterium isolated from pit mud.</title>
        <authorList>
            <person name="Xia S."/>
        </authorList>
    </citation>
    <scope>NUCLEOTIDE SEQUENCE</scope>
    <source>
        <strain evidence="2">ZCY20-5</strain>
    </source>
</reference>